<evidence type="ECO:0000256" key="3">
    <source>
        <dbReference type="ARBA" id="ARBA00010441"/>
    </source>
</evidence>
<dbReference type="InterPro" id="IPR043130">
    <property type="entry name" value="CDP-OH_PTrfase_TM_dom"/>
</dbReference>
<gene>
    <name evidence="17" type="ORF">KBB96_06870</name>
</gene>
<dbReference type="GO" id="GO:0008444">
    <property type="term" value="F:CDP-diacylglycerol-glycerol-3-phosphate 3-phosphatidyltransferase activity"/>
    <property type="evidence" value="ECO:0007669"/>
    <property type="project" value="UniProtKB-EC"/>
</dbReference>
<dbReference type="InterPro" id="IPR004570">
    <property type="entry name" value="Phosphatidylglycerol_P_synth"/>
</dbReference>
<dbReference type="Pfam" id="PF01066">
    <property type="entry name" value="CDP-OH_P_transf"/>
    <property type="match status" value="1"/>
</dbReference>
<keyword evidence="7 15" id="KW-0808">Transferase</keyword>
<dbReference type="RefSeq" id="WP_211633850.1">
    <property type="nucleotide sequence ID" value="NZ_CP073100.1"/>
</dbReference>
<sequence length="208" mass="23549">MTLASKITLGRLCLVPVFAVLAVRYGHTVAAGQPVESLRWWALATFIIAASSDGIDGWIARRFNQRSRFGEIIDPIADKSLLLTGIITLSVVDWGPDGWRIPWWFCALAILRDLIILGGITILFFTRKMRHIGPRWIGKVCTVSQMFVLGWIMLKWVPFSPLYPCLVAAFFTAWSGYDYLMKGIRQLRQPALDKEAFRELAAKPTHVR</sequence>
<reference evidence="17" key="1">
    <citation type="submission" date="2021-04" db="EMBL/GenBank/DDBJ databases">
        <title>Luteolibacter sp. 32A isolated from the skin of an Anderson's salamander (Ambystoma andersonii).</title>
        <authorList>
            <person name="Spergser J."/>
            <person name="Busse H.-J."/>
        </authorList>
    </citation>
    <scope>NUCLEOTIDE SEQUENCE</scope>
    <source>
        <strain evidence="17">32A</strain>
    </source>
</reference>
<feature type="transmembrane region" description="Helical" evidence="16">
    <location>
        <begin position="102"/>
        <end position="124"/>
    </location>
</feature>
<dbReference type="KEGG" id="lamb:KBB96_06870"/>
<comment type="catalytic activity">
    <reaction evidence="14">
        <text>a CDP-1,2-diacyl-sn-glycerol + sn-glycerol 3-phosphate = a 1,2-diacyl-sn-glycero-3-phospho-(1'-sn-glycero-3'-phosphate) + CMP + H(+)</text>
        <dbReference type="Rhea" id="RHEA:12593"/>
        <dbReference type="ChEBI" id="CHEBI:15378"/>
        <dbReference type="ChEBI" id="CHEBI:57597"/>
        <dbReference type="ChEBI" id="CHEBI:58332"/>
        <dbReference type="ChEBI" id="CHEBI:60110"/>
        <dbReference type="ChEBI" id="CHEBI:60377"/>
        <dbReference type="EC" id="2.7.8.5"/>
    </reaction>
</comment>
<evidence type="ECO:0000313" key="17">
    <source>
        <dbReference type="EMBL" id="QUE52610.1"/>
    </source>
</evidence>
<dbReference type="PROSITE" id="PS00379">
    <property type="entry name" value="CDP_ALCOHOL_P_TRANSF"/>
    <property type="match status" value="1"/>
</dbReference>
<comment type="subcellular location">
    <subcellularLocation>
        <location evidence="1">Membrane</location>
        <topology evidence="1">Multi-pass membrane protein</topology>
    </subcellularLocation>
</comment>
<keyword evidence="10" id="KW-0443">Lipid metabolism</keyword>
<dbReference type="GO" id="GO:0016020">
    <property type="term" value="C:membrane"/>
    <property type="evidence" value="ECO:0007669"/>
    <property type="project" value="UniProtKB-SubCell"/>
</dbReference>
<feature type="transmembrane region" description="Helical" evidence="16">
    <location>
        <begin position="136"/>
        <end position="154"/>
    </location>
</feature>
<evidence type="ECO:0000256" key="11">
    <source>
        <dbReference type="ARBA" id="ARBA00023136"/>
    </source>
</evidence>
<evidence type="ECO:0000256" key="6">
    <source>
        <dbReference type="ARBA" id="ARBA00022516"/>
    </source>
</evidence>
<keyword evidence="6" id="KW-0444">Lipid biosynthesis</keyword>
<dbReference type="AlphaFoldDB" id="A0A975J226"/>
<dbReference type="InterPro" id="IPR000462">
    <property type="entry name" value="CDP-OH_P_trans"/>
</dbReference>
<comment type="similarity">
    <text evidence="3 15">Belongs to the CDP-alcohol phosphatidyltransferase class-I family.</text>
</comment>
<dbReference type="GO" id="GO:0046474">
    <property type="term" value="P:glycerophospholipid biosynthetic process"/>
    <property type="evidence" value="ECO:0007669"/>
    <property type="project" value="TreeGrafter"/>
</dbReference>
<organism evidence="17 18">
    <name type="scientific">Luteolibacter ambystomatis</name>
    <dbReference type="NCBI Taxonomy" id="2824561"/>
    <lineage>
        <taxon>Bacteria</taxon>
        <taxon>Pseudomonadati</taxon>
        <taxon>Verrucomicrobiota</taxon>
        <taxon>Verrucomicrobiia</taxon>
        <taxon>Verrucomicrobiales</taxon>
        <taxon>Verrucomicrobiaceae</taxon>
        <taxon>Luteolibacter</taxon>
    </lineage>
</organism>
<evidence type="ECO:0000256" key="10">
    <source>
        <dbReference type="ARBA" id="ARBA00023098"/>
    </source>
</evidence>
<evidence type="ECO:0000313" key="18">
    <source>
        <dbReference type="Proteomes" id="UP000676169"/>
    </source>
</evidence>
<evidence type="ECO:0000256" key="14">
    <source>
        <dbReference type="ARBA" id="ARBA00048586"/>
    </source>
</evidence>
<name>A0A975J226_9BACT</name>
<proteinExistence type="inferred from homology"/>
<dbReference type="InterPro" id="IPR048254">
    <property type="entry name" value="CDP_ALCOHOL_P_TRANSF_CS"/>
</dbReference>
<dbReference type="PANTHER" id="PTHR14269:SF11">
    <property type="entry name" value="CDP-DIACYLGLYCEROL--GLYCEROL-3-PHOSPHATE 3-PHOSPHATIDYLTRANSFERASE"/>
    <property type="match status" value="1"/>
</dbReference>
<dbReference type="PANTHER" id="PTHR14269">
    <property type="entry name" value="CDP-DIACYLGLYCEROL--GLYCEROL-3-PHOSPHATE 3-PHOSPHATIDYLTRANSFERASE-RELATED"/>
    <property type="match status" value="1"/>
</dbReference>
<keyword evidence="8 16" id="KW-0812">Transmembrane</keyword>
<keyword evidence="18" id="KW-1185">Reference proteome</keyword>
<accession>A0A975J226</accession>
<dbReference type="Gene3D" id="1.20.120.1760">
    <property type="match status" value="1"/>
</dbReference>
<dbReference type="EC" id="2.7.8.5" evidence="4"/>
<dbReference type="PIRSF" id="PIRSF000847">
    <property type="entry name" value="Phos_ph_gly_syn"/>
    <property type="match status" value="1"/>
</dbReference>
<evidence type="ECO:0000256" key="16">
    <source>
        <dbReference type="SAM" id="Phobius"/>
    </source>
</evidence>
<evidence type="ECO:0000256" key="4">
    <source>
        <dbReference type="ARBA" id="ARBA00013170"/>
    </source>
</evidence>
<keyword evidence="12" id="KW-0594">Phospholipid biosynthesis</keyword>
<evidence type="ECO:0000256" key="12">
    <source>
        <dbReference type="ARBA" id="ARBA00023209"/>
    </source>
</evidence>
<evidence type="ECO:0000256" key="15">
    <source>
        <dbReference type="RuleBase" id="RU003750"/>
    </source>
</evidence>
<keyword evidence="11 16" id="KW-0472">Membrane</keyword>
<evidence type="ECO:0000256" key="8">
    <source>
        <dbReference type="ARBA" id="ARBA00022692"/>
    </source>
</evidence>
<evidence type="ECO:0000256" key="9">
    <source>
        <dbReference type="ARBA" id="ARBA00022989"/>
    </source>
</evidence>
<evidence type="ECO:0000256" key="2">
    <source>
        <dbReference type="ARBA" id="ARBA00005042"/>
    </source>
</evidence>
<feature type="transmembrane region" description="Helical" evidence="16">
    <location>
        <begin position="160"/>
        <end position="180"/>
    </location>
</feature>
<dbReference type="Proteomes" id="UP000676169">
    <property type="component" value="Chromosome"/>
</dbReference>
<protein>
    <recommendedName>
        <fullName evidence="5">CDP-diacylglycerol--glycerol-3-phosphate 3-phosphatidyltransferase</fullName>
        <ecNumber evidence="4">2.7.8.5</ecNumber>
    </recommendedName>
</protein>
<evidence type="ECO:0000256" key="7">
    <source>
        <dbReference type="ARBA" id="ARBA00022679"/>
    </source>
</evidence>
<evidence type="ECO:0000256" key="1">
    <source>
        <dbReference type="ARBA" id="ARBA00004141"/>
    </source>
</evidence>
<evidence type="ECO:0000256" key="5">
    <source>
        <dbReference type="ARBA" id="ARBA00014944"/>
    </source>
</evidence>
<keyword evidence="9 16" id="KW-1133">Transmembrane helix</keyword>
<dbReference type="InterPro" id="IPR050324">
    <property type="entry name" value="CDP-alcohol_PTase-I"/>
</dbReference>
<keyword evidence="13" id="KW-1208">Phospholipid metabolism</keyword>
<comment type="pathway">
    <text evidence="2">Phospholipid metabolism; phosphatidylglycerol biosynthesis; phosphatidylglycerol from CDP-diacylglycerol: step 1/2.</text>
</comment>
<dbReference type="EMBL" id="CP073100">
    <property type="protein sequence ID" value="QUE52610.1"/>
    <property type="molecule type" value="Genomic_DNA"/>
</dbReference>
<evidence type="ECO:0000256" key="13">
    <source>
        <dbReference type="ARBA" id="ARBA00023264"/>
    </source>
</evidence>